<dbReference type="GO" id="GO:0006508">
    <property type="term" value="P:proteolysis"/>
    <property type="evidence" value="ECO:0007669"/>
    <property type="project" value="UniProtKB-KW"/>
</dbReference>
<name>A0A0F4YS14_RASE3</name>
<evidence type="ECO:0000256" key="2">
    <source>
        <dbReference type="ARBA" id="ARBA00022670"/>
    </source>
</evidence>
<comment type="caution">
    <text evidence="7">The sequence shown here is derived from an EMBL/GenBank/DDBJ whole genome shotgun (WGS) entry which is preliminary data.</text>
</comment>
<dbReference type="SUPFAM" id="SSF53474">
    <property type="entry name" value="alpha/beta-Hydrolases"/>
    <property type="match status" value="1"/>
</dbReference>
<dbReference type="GO" id="GO:0070008">
    <property type="term" value="F:serine-type exopeptidase activity"/>
    <property type="evidence" value="ECO:0007669"/>
    <property type="project" value="InterPro"/>
</dbReference>
<feature type="signal peptide" evidence="6">
    <location>
        <begin position="1"/>
        <end position="18"/>
    </location>
</feature>
<dbReference type="GO" id="GO:0008239">
    <property type="term" value="F:dipeptidyl-peptidase activity"/>
    <property type="evidence" value="ECO:0007669"/>
    <property type="project" value="TreeGrafter"/>
</dbReference>
<dbReference type="Gene3D" id="3.40.50.1820">
    <property type="entry name" value="alpha/beta hydrolase"/>
    <property type="match status" value="2"/>
</dbReference>
<dbReference type="InterPro" id="IPR029058">
    <property type="entry name" value="AB_hydrolase_fold"/>
</dbReference>
<evidence type="ECO:0000313" key="8">
    <source>
        <dbReference type="Proteomes" id="UP000053958"/>
    </source>
</evidence>
<keyword evidence="8" id="KW-1185">Reference proteome</keyword>
<evidence type="ECO:0000256" key="1">
    <source>
        <dbReference type="ARBA" id="ARBA00011079"/>
    </source>
</evidence>
<keyword evidence="5" id="KW-0325">Glycoprotein</keyword>
<dbReference type="Pfam" id="PF05577">
    <property type="entry name" value="Peptidase_S28"/>
    <property type="match status" value="1"/>
</dbReference>
<dbReference type="OrthoDB" id="1735038at2759"/>
<dbReference type="GO" id="GO:0004180">
    <property type="term" value="F:carboxypeptidase activity"/>
    <property type="evidence" value="ECO:0007669"/>
    <property type="project" value="UniProtKB-KW"/>
</dbReference>
<evidence type="ECO:0000256" key="6">
    <source>
        <dbReference type="SAM" id="SignalP"/>
    </source>
</evidence>
<sequence length="541" mass="60571">MQAKLVLSLLTLVHVAAAGVASTINELRQKVRTSSGSQHHARDVDPSQLYPAHTISVPIDHFHNESKYEPHTNDTFELRYWFDASHYKKGGPVIVLEGGETDGTERLPYLQKGILAQLAQATNGIGVVLEHRYYGKSFPTPDLSTENLRFLTTQQALADAAYFAQHVVFEGLEDQNLTAPNVPYIAYGGSYAGAFVAFLRVVYPDIFFGAISSSGVTKAIYDYWEYFEPIREFGPPDCISTTQKFTHILDNLLQSSRNDSSLITQYKSLFGLQNLTYNDDFANVLSTPLGSWQNRNWDPAVNDPTFFEYCGNITSNSTLYNTTVSKASQAKKLITAGGYGQQASQLTNRLLNFIGWLNQTSIWPCLSGGQTADQCFTTHNATFYEQDDISQQWRSWPYQYCTEYGYLQTGSGVPRNQLPLISRSIDLEYLSIICRDAFNITTPPDVEIVNQYGGFDITYSRLAIIGGQADPWRPATPLADQAKPRPNTIDRPFIEMEGAVHHWDENGLFPNETTPSLPPKPVADTQKAEAAFVKAWLQEWK</sequence>
<evidence type="ECO:0000256" key="3">
    <source>
        <dbReference type="ARBA" id="ARBA00022729"/>
    </source>
</evidence>
<evidence type="ECO:0000313" key="7">
    <source>
        <dbReference type="EMBL" id="KKA20413.1"/>
    </source>
</evidence>
<reference evidence="7 8" key="1">
    <citation type="submission" date="2015-04" db="EMBL/GenBank/DDBJ databases">
        <authorList>
            <person name="Heijne W.H."/>
            <person name="Fedorova N.D."/>
            <person name="Nierman W.C."/>
            <person name="Vollebregt A.W."/>
            <person name="Zhao Z."/>
            <person name="Wu L."/>
            <person name="Kumar M."/>
            <person name="Stam H."/>
            <person name="van den Berg M.A."/>
            <person name="Pel H.J."/>
        </authorList>
    </citation>
    <scope>NUCLEOTIDE SEQUENCE [LARGE SCALE GENOMIC DNA]</scope>
    <source>
        <strain evidence="7 8">CBS 393.64</strain>
    </source>
</reference>
<evidence type="ECO:0000256" key="5">
    <source>
        <dbReference type="ARBA" id="ARBA00023180"/>
    </source>
</evidence>
<dbReference type="AlphaFoldDB" id="A0A0F4YS14"/>
<proteinExistence type="inferred from homology"/>
<dbReference type="RefSeq" id="XP_013327025.1">
    <property type="nucleotide sequence ID" value="XM_013471571.1"/>
</dbReference>
<dbReference type="InterPro" id="IPR008758">
    <property type="entry name" value="Peptidase_S28"/>
</dbReference>
<keyword evidence="4" id="KW-0378">Hydrolase</keyword>
<accession>A0A0F4YS14</accession>
<dbReference type="Proteomes" id="UP000053958">
    <property type="component" value="Unassembled WGS sequence"/>
</dbReference>
<dbReference type="PANTHER" id="PTHR11010:SF117">
    <property type="entry name" value="SERINE PROTEASE 16"/>
    <property type="match status" value="1"/>
</dbReference>
<dbReference type="PANTHER" id="PTHR11010">
    <property type="entry name" value="PROTEASE S28 PRO-X CARBOXYPEPTIDASE-RELATED"/>
    <property type="match status" value="1"/>
</dbReference>
<keyword evidence="3 6" id="KW-0732">Signal</keyword>
<keyword evidence="2" id="KW-0645">Protease</keyword>
<evidence type="ECO:0000256" key="4">
    <source>
        <dbReference type="ARBA" id="ARBA00022801"/>
    </source>
</evidence>
<comment type="similarity">
    <text evidence="1">Belongs to the peptidase S28 family.</text>
</comment>
<protein>
    <submittedName>
        <fullName evidence="7">Serine carboxypeptidase</fullName>
    </submittedName>
</protein>
<organism evidence="7 8">
    <name type="scientific">Rasamsonia emersonii (strain ATCC 16479 / CBS 393.64 / IMI 116815)</name>
    <dbReference type="NCBI Taxonomy" id="1408163"/>
    <lineage>
        <taxon>Eukaryota</taxon>
        <taxon>Fungi</taxon>
        <taxon>Dikarya</taxon>
        <taxon>Ascomycota</taxon>
        <taxon>Pezizomycotina</taxon>
        <taxon>Eurotiomycetes</taxon>
        <taxon>Eurotiomycetidae</taxon>
        <taxon>Eurotiales</taxon>
        <taxon>Trichocomaceae</taxon>
        <taxon>Rasamsonia</taxon>
    </lineage>
</organism>
<dbReference type="FunFam" id="3.40.50.1820:FF:000251">
    <property type="entry name" value="Extracelular serine carboxypeptidase, putative"/>
    <property type="match status" value="1"/>
</dbReference>
<gene>
    <name evidence="7" type="ORF">T310_5575</name>
</gene>
<dbReference type="GeneID" id="25317919"/>
<dbReference type="EMBL" id="LASV01000261">
    <property type="protein sequence ID" value="KKA20413.1"/>
    <property type="molecule type" value="Genomic_DNA"/>
</dbReference>
<dbReference type="STRING" id="1408163.A0A0F4YS14"/>
<feature type="chain" id="PRO_5002482109" evidence="6">
    <location>
        <begin position="19"/>
        <end position="541"/>
    </location>
</feature>
<keyword evidence="7" id="KW-0121">Carboxypeptidase</keyword>